<comment type="caution">
    <text evidence="1">The sequence shown here is derived from an EMBL/GenBank/DDBJ whole genome shotgun (WGS) entry which is preliminary data.</text>
</comment>
<proteinExistence type="predicted"/>
<reference evidence="1 2" key="1">
    <citation type="submission" date="2019-02" db="EMBL/GenBank/DDBJ databases">
        <title>The competitiveness to form nodules shapes the capacities of Rhizobium leguminosarum sv viciae communities to promote symbiosis with specific hosts.</title>
        <authorList>
            <person name="Boivin S."/>
            <person name="Lepetit M."/>
        </authorList>
    </citation>
    <scope>NUCLEOTIDE SEQUENCE [LARGE SCALE GENOMIC DNA]</scope>
    <source>
        <strain evidence="1 2">SPF4F3</strain>
    </source>
</reference>
<dbReference type="Proteomes" id="UP000291866">
    <property type="component" value="Unassembled WGS sequence"/>
</dbReference>
<gene>
    <name evidence="1" type="ORF">E0H31_17545</name>
</gene>
<evidence type="ECO:0000313" key="2">
    <source>
        <dbReference type="Proteomes" id="UP000291866"/>
    </source>
</evidence>
<dbReference type="RefSeq" id="WP_131601645.1">
    <property type="nucleotide sequence ID" value="NZ_SJLU01000008.1"/>
</dbReference>
<dbReference type="EMBL" id="SJLU01000008">
    <property type="protein sequence ID" value="TBX92496.1"/>
    <property type="molecule type" value="Genomic_DNA"/>
</dbReference>
<organism evidence="1 2">
    <name type="scientific">Rhizobium leguminosarum bv. viciae</name>
    <dbReference type="NCBI Taxonomy" id="387"/>
    <lineage>
        <taxon>Bacteria</taxon>
        <taxon>Pseudomonadati</taxon>
        <taxon>Pseudomonadota</taxon>
        <taxon>Alphaproteobacteria</taxon>
        <taxon>Hyphomicrobiales</taxon>
        <taxon>Rhizobiaceae</taxon>
        <taxon>Rhizobium/Agrobacterium group</taxon>
        <taxon>Rhizobium</taxon>
    </lineage>
</organism>
<accession>A0A8G2IZK0</accession>
<dbReference type="AlphaFoldDB" id="A0A8G2IZK0"/>
<name>A0A8G2IZK0_RHILV</name>
<sequence>MCRGAFGKRAHYTNSGVLRHAFIRGNDLIAGSLSIWRIDENSPEEKEEIKALIEAHPPPENRLWDIMGAAAGSIRSIRAPSRPDEQALHVFDDCVIDDSGNKHPKHAAIGICKTLHSETLEKDTPLYVEIRDALHQCFMKRAIWSLPQSERR</sequence>
<protein>
    <submittedName>
        <fullName evidence="1">Uncharacterized protein</fullName>
    </submittedName>
</protein>
<evidence type="ECO:0000313" key="1">
    <source>
        <dbReference type="EMBL" id="TBX92496.1"/>
    </source>
</evidence>